<feature type="binding site" evidence="2">
    <location>
        <position position="57"/>
    </location>
    <ligand>
        <name>Fe cation</name>
        <dbReference type="ChEBI" id="CHEBI:24875"/>
    </ligand>
</feature>
<sequence length="234" mass="25437">MITVRKSNERGHANHGWLDSHHTFSFANYYDPKHMGFGPLRVINEDRVAPGRGFGAHQHRDMEILSYVLKGKLAHKDSMGHTEVLGPNEIQRMSAGSGVTHSEFNGSDSEPVHFFQIWIEPKSNGTTPSYEQLKFEPEEKLNRFKVLASQKKVDGAATINQDASVSVAEIAPGQELTYGLGAGRSAWVHVIQGEVSLNGTTLKTGDAAAVSKETALKVVAAGDANSEVLVFDLA</sequence>
<dbReference type="PANTHER" id="PTHR43212">
    <property type="entry name" value="QUERCETIN 2,3-DIOXYGENASE"/>
    <property type="match status" value="1"/>
</dbReference>
<dbReference type="Pfam" id="PF17954">
    <property type="entry name" value="Pirin_C_2"/>
    <property type="match status" value="1"/>
</dbReference>
<keyword evidence="2" id="KW-0479">Metal-binding</keyword>
<reference evidence="6 7" key="1">
    <citation type="submission" date="2018-12" db="EMBL/GenBank/DDBJ databases">
        <title>Sequencing of bacterial isolates from soil warming experiment in Harvard Forest, Massachusetts, USA.</title>
        <authorList>
            <person name="Deangelis K."/>
        </authorList>
    </citation>
    <scope>NUCLEOTIDE SEQUENCE [LARGE SCALE GENOMIC DNA]</scope>
    <source>
        <strain evidence="6 7">EB153</strain>
    </source>
</reference>
<dbReference type="InterPro" id="IPR011051">
    <property type="entry name" value="RmlC_Cupin_sf"/>
</dbReference>
<evidence type="ECO:0000259" key="5">
    <source>
        <dbReference type="Pfam" id="PF17954"/>
    </source>
</evidence>
<comment type="cofactor">
    <cofactor evidence="2">
        <name>Fe cation</name>
        <dbReference type="ChEBI" id="CHEBI:24875"/>
    </cofactor>
    <text evidence="2">Binds 1 Fe cation per subunit.</text>
</comment>
<comment type="similarity">
    <text evidence="1 3">Belongs to the pirin family.</text>
</comment>
<dbReference type="EMBL" id="RSDW01000001">
    <property type="protein sequence ID" value="RSL18225.1"/>
    <property type="molecule type" value="Genomic_DNA"/>
</dbReference>
<dbReference type="PIRSF" id="PIRSF006232">
    <property type="entry name" value="Pirin"/>
    <property type="match status" value="1"/>
</dbReference>
<feature type="domain" description="Pirin N-terminal" evidence="4">
    <location>
        <begin position="5"/>
        <end position="119"/>
    </location>
</feature>
<dbReference type="Proteomes" id="UP000269669">
    <property type="component" value="Unassembled WGS sequence"/>
</dbReference>
<dbReference type="AlphaFoldDB" id="A0A3R9QCV9"/>
<feature type="domain" description="Quercetin 2,3-dioxygenase C-terminal cupin" evidence="5">
    <location>
        <begin position="147"/>
        <end position="233"/>
    </location>
</feature>
<dbReference type="InterPro" id="IPR012093">
    <property type="entry name" value="Pirin"/>
</dbReference>
<dbReference type="Gene3D" id="2.60.120.10">
    <property type="entry name" value="Jelly Rolls"/>
    <property type="match status" value="2"/>
</dbReference>
<dbReference type="InterPro" id="IPR003829">
    <property type="entry name" value="Pirin_N_dom"/>
</dbReference>
<evidence type="ECO:0000313" key="6">
    <source>
        <dbReference type="EMBL" id="RSL18225.1"/>
    </source>
</evidence>
<proteinExistence type="inferred from homology"/>
<accession>A0A3R9QCV9</accession>
<dbReference type="GO" id="GO:0046872">
    <property type="term" value="F:metal ion binding"/>
    <property type="evidence" value="ECO:0007669"/>
    <property type="project" value="UniProtKB-KW"/>
</dbReference>
<keyword evidence="2" id="KW-0408">Iron</keyword>
<dbReference type="SUPFAM" id="SSF51182">
    <property type="entry name" value="RmlC-like cupins"/>
    <property type="match status" value="1"/>
</dbReference>
<dbReference type="InterPro" id="IPR014710">
    <property type="entry name" value="RmlC-like_jellyroll"/>
</dbReference>
<evidence type="ECO:0000313" key="7">
    <source>
        <dbReference type="Proteomes" id="UP000269669"/>
    </source>
</evidence>
<feature type="binding site" evidence="2">
    <location>
        <position position="103"/>
    </location>
    <ligand>
        <name>Fe cation</name>
        <dbReference type="ChEBI" id="CHEBI:24875"/>
    </ligand>
</feature>
<organism evidence="6 7">
    <name type="scientific">Edaphobacter aggregans</name>
    <dbReference type="NCBI Taxonomy" id="570835"/>
    <lineage>
        <taxon>Bacteria</taxon>
        <taxon>Pseudomonadati</taxon>
        <taxon>Acidobacteriota</taxon>
        <taxon>Terriglobia</taxon>
        <taxon>Terriglobales</taxon>
        <taxon>Acidobacteriaceae</taxon>
        <taxon>Edaphobacter</taxon>
    </lineage>
</organism>
<name>A0A3R9QCV9_9BACT</name>
<feature type="binding site" evidence="2">
    <location>
        <position position="101"/>
    </location>
    <ligand>
        <name>Fe cation</name>
        <dbReference type="ChEBI" id="CHEBI:24875"/>
    </ligand>
</feature>
<evidence type="ECO:0000256" key="2">
    <source>
        <dbReference type="PIRSR" id="PIRSR006232-1"/>
    </source>
</evidence>
<evidence type="ECO:0000259" key="4">
    <source>
        <dbReference type="Pfam" id="PF02678"/>
    </source>
</evidence>
<gene>
    <name evidence="6" type="ORF">EDE15_3783</name>
</gene>
<evidence type="ECO:0000256" key="1">
    <source>
        <dbReference type="ARBA" id="ARBA00008416"/>
    </source>
</evidence>
<comment type="caution">
    <text evidence="6">The sequence shown here is derived from an EMBL/GenBank/DDBJ whole genome shotgun (WGS) entry which is preliminary data.</text>
</comment>
<dbReference type="OrthoDB" id="321327at2"/>
<feature type="binding site" evidence="2">
    <location>
        <position position="59"/>
    </location>
    <ligand>
        <name>Fe cation</name>
        <dbReference type="ChEBI" id="CHEBI:24875"/>
    </ligand>
</feature>
<protein>
    <recommendedName>
        <fullName evidence="8">Pirin N-terminal domain-containing protein</fullName>
    </recommendedName>
</protein>
<dbReference type="RefSeq" id="WP_125486612.1">
    <property type="nucleotide sequence ID" value="NZ_RSDW01000001.1"/>
</dbReference>
<dbReference type="CDD" id="cd20311">
    <property type="entry name" value="cupin_Yhhw_C"/>
    <property type="match status" value="1"/>
</dbReference>
<evidence type="ECO:0000256" key="3">
    <source>
        <dbReference type="RuleBase" id="RU003457"/>
    </source>
</evidence>
<dbReference type="InterPro" id="IPR041602">
    <property type="entry name" value="Quercetinase_C"/>
</dbReference>
<dbReference type="PANTHER" id="PTHR43212:SF3">
    <property type="entry name" value="QUERCETIN 2,3-DIOXYGENASE"/>
    <property type="match status" value="1"/>
</dbReference>
<keyword evidence="7" id="KW-1185">Reference proteome</keyword>
<evidence type="ECO:0008006" key="8">
    <source>
        <dbReference type="Google" id="ProtNLM"/>
    </source>
</evidence>
<dbReference type="Pfam" id="PF02678">
    <property type="entry name" value="Pirin"/>
    <property type="match status" value="1"/>
</dbReference>
<dbReference type="CDD" id="cd02910">
    <property type="entry name" value="cupin_Yhhw_N"/>
    <property type="match status" value="1"/>
</dbReference>